<evidence type="ECO:0000256" key="2">
    <source>
        <dbReference type="ARBA" id="ARBA00040746"/>
    </source>
</evidence>
<dbReference type="KEGG" id="char:105900255"/>
<proteinExistence type="inferred from homology"/>
<dbReference type="InterPro" id="IPR010342">
    <property type="entry name" value="DUF938"/>
</dbReference>
<evidence type="ECO:0000256" key="1">
    <source>
        <dbReference type="ARBA" id="ARBA00008308"/>
    </source>
</evidence>
<dbReference type="OrthoDB" id="10258744at2759"/>
<protein>
    <recommendedName>
        <fullName evidence="2">Methyltransferase-like 26</fullName>
    </recommendedName>
</protein>
<dbReference type="Proteomes" id="UP000515152">
    <property type="component" value="Chromosome 24"/>
</dbReference>
<sequence length="206" mass="22912">MLCAAAAERNKEPISSVLRDCIEPSRPLKALEISSGSGQHIVHFAQAFKNVTWQPSDVDVQSISSIQAYRNHLKLDNVKSAIHLDASQSWENWSGFEPDSLDIVINLNMIHISPIACTKGLFKGAGVILKPQGLLLTYGPYSVNGVITPQSNVDFDYSLRQRNPEWGLRDVSFLNSLAEENGLFLQKMVDMPANNKCLLFRKESQV</sequence>
<dbReference type="CTD" id="84326"/>
<accession>A0A6P3VXI5</accession>
<dbReference type="RefSeq" id="XP_012682972.1">
    <property type="nucleotide sequence ID" value="XM_012827518.3"/>
</dbReference>
<name>A0A6P3VXI5_CLUHA</name>
<organism evidence="3 4">
    <name type="scientific">Clupea harengus</name>
    <name type="common">Atlantic herring</name>
    <dbReference type="NCBI Taxonomy" id="7950"/>
    <lineage>
        <taxon>Eukaryota</taxon>
        <taxon>Metazoa</taxon>
        <taxon>Chordata</taxon>
        <taxon>Craniata</taxon>
        <taxon>Vertebrata</taxon>
        <taxon>Euteleostomi</taxon>
        <taxon>Actinopterygii</taxon>
        <taxon>Neopterygii</taxon>
        <taxon>Teleostei</taxon>
        <taxon>Clupei</taxon>
        <taxon>Clupeiformes</taxon>
        <taxon>Clupeoidei</taxon>
        <taxon>Clupeidae</taxon>
        <taxon>Clupea</taxon>
    </lineage>
</organism>
<dbReference type="PANTHER" id="PTHR20974:SF2">
    <property type="entry name" value="METHYLTRANSFERASE-LIKE 26"/>
    <property type="match status" value="1"/>
</dbReference>
<comment type="similarity">
    <text evidence="1">Belongs to the UPF0585 family.</text>
</comment>
<dbReference type="Gene3D" id="3.40.50.150">
    <property type="entry name" value="Vaccinia Virus protein VP39"/>
    <property type="match status" value="1"/>
</dbReference>
<gene>
    <name evidence="4" type="primary">mettl26</name>
</gene>
<dbReference type="SUPFAM" id="SSF53335">
    <property type="entry name" value="S-adenosyl-L-methionine-dependent methyltransferases"/>
    <property type="match status" value="1"/>
</dbReference>
<evidence type="ECO:0000313" key="4">
    <source>
        <dbReference type="RefSeq" id="XP_012682972.1"/>
    </source>
</evidence>
<dbReference type="InterPro" id="IPR029063">
    <property type="entry name" value="SAM-dependent_MTases_sf"/>
</dbReference>
<dbReference type="PANTHER" id="PTHR20974">
    <property type="entry name" value="UPF0585 PROTEIN CG18661"/>
    <property type="match status" value="1"/>
</dbReference>
<keyword evidence="3" id="KW-1185">Reference proteome</keyword>
<reference evidence="4" key="1">
    <citation type="submission" date="2025-08" db="UniProtKB">
        <authorList>
            <consortium name="RefSeq"/>
        </authorList>
    </citation>
    <scope>IDENTIFICATION</scope>
</reference>
<dbReference type="GeneID" id="105900255"/>
<dbReference type="Pfam" id="PF06080">
    <property type="entry name" value="DUF938"/>
    <property type="match status" value="1"/>
</dbReference>
<evidence type="ECO:0000313" key="3">
    <source>
        <dbReference type="Proteomes" id="UP000515152"/>
    </source>
</evidence>
<dbReference type="AlphaFoldDB" id="A0A6P3VXI5"/>